<evidence type="ECO:0000256" key="1">
    <source>
        <dbReference type="SAM" id="MobiDB-lite"/>
    </source>
</evidence>
<reference evidence="2 3" key="1">
    <citation type="submission" date="2024-06" db="EMBL/GenBank/DDBJ databases">
        <title>A chromosome level genome sequence of Diviner's sage (Salvia divinorum).</title>
        <authorList>
            <person name="Ford S.A."/>
            <person name="Ro D.-K."/>
            <person name="Ness R.W."/>
            <person name="Phillips M.A."/>
        </authorList>
    </citation>
    <scope>NUCLEOTIDE SEQUENCE [LARGE SCALE GENOMIC DNA]</scope>
    <source>
        <strain evidence="2">SAF-2024a</strain>
        <tissue evidence="2">Leaf</tissue>
    </source>
</reference>
<dbReference type="AlphaFoldDB" id="A0ABD1H2N3"/>
<name>A0ABD1H2N3_SALDI</name>
<feature type="region of interest" description="Disordered" evidence="1">
    <location>
        <begin position="59"/>
        <end position="78"/>
    </location>
</feature>
<organism evidence="2 3">
    <name type="scientific">Salvia divinorum</name>
    <name type="common">Maria pastora</name>
    <name type="synonym">Diviner's sage</name>
    <dbReference type="NCBI Taxonomy" id="28513"/>
    <lineage>
        <taxon>Eukaryota</taxon>
        <taxon>Viridiplantae</taxon>
        <taxon>Streptophyta</taxon>
        <taxon>Embryophyta</taxon>
        <taxon>Tracheophyta</taxon>
        <taxon>Spermatophyta</taxon>
        <taxon>Magnoliopsida</taxon>
        <taxon>eudicotyledons</taxon>
        <taxon>Gunneridae</taxon>
        <taxon>Pentapetalae</taxon>
        <taxon>asterids</taxon>
        <taxon>lamiids</taxon>
        <taxon>Lamiales</taxon>
        <taxon>Lamiaceae</taxon>
        <taxon>Nepetoideae</taxon>
        <taxon>Mentheae</taxon>
        <taxon>Salviinae</taxon>
        <taxon>Salvia</taxon>
        <taxon>Salvia subgen. Calosphace</taxon>
    </lineage>
</organism>
<dbReference type="EMBL" id="JBEAFC010000007">
    <property type="protein sequence ID" value="KAL1550671.1"/>
    <property type="molecule type" value="Genomic_DNA"/>
</dbReference>
<comment type="caution">
    <text evidence="2">The sequence shown here is derived from an EMBL/GenBank/DDBJ whole genome shotgun (WGS) entry which is preliminary data.</text>
</comment>
<protein>
    <submittedName>
        <fullName evidence="2">Uncharacterized protein</fullName>
    </submittedName>
</protein>
<proteinExistence type="predicted"/>
<dbReference type="PANTHER" id="PTHR34061">
    <property type="entry name" value="PROTEIN, PUTATIVE-RELATED"/>
    <property type="match status" value="1"/>
</dbReference>
<keyword evidence="3" id="KW-1185">Reference proteome</keyword>
<sequence>MADTNSSNGNNVARWFGTSVVAAFFTSLERCACVRVDADGEEDNDDPLLITTYYYDASSSTRTGAGSSFASASQNVHA</sequence>
<accession>A0ABD1H2N3</accession>
<evidence type="ECO:0000313" key="3">
    <source>
        <dbReference type="Proteomes" id="UP001567538"/>
    </source>
</evidence>
<gene>
    <name evidence="2" type="ORF">AAHA92_18605</name>
</gene>
<dbReference type="PANTHER" id="PTHR34061:SF26">
    <property type="match status" value="1"/>
</dbReference>
<dbReference type="Proteomes" id="UP001567538">
    <property type="component" value="Unassembled WGS sequence"/>
</dbReference>
<evidence type="ECO:0000313" key="2">
    <source>
        <dbReference type="EMBL" id="KAL1550671.1"/>
    </source>
</evidence>